<proteinExistence type="inferred from homology"/>
<evidence type="ECO:0000256" key="3">
    <source>
        <dbReference type="ARBA" id="ARBA00022452"/>
    </source>
</evidence>
<evidence type="ECO:0000256" key="4">
    <source>
        <dbReference type="ARBA" id="ARBA00022692"/>
    </source>
</evidence>
<name>A0ABY6IXU5_9BACT</name>
<dbReference type="InterPro" id="IPR037066">
    <property type="entry name" value="Plug_dom_sf"/>
</dbReference>
<evidence type="ECO:0000256" key="8">
    <source>
        <dbReference type="PROSITE-ProRule" id="PRU01360"/>
    </source>
</evidence>
<dbReference type="PROSITE" id="PS52016">
    <property type="entry name" value="TONB_DEPENDENT_REC_3"/>
    <property type="match status" value="1"/>
</dbReference>
<dbReference type="InterPro" id="IPR008969">
    <property type="entry name" value="CarboxyPept-like_regulatory"/>
</dbReference>
<dbReference type="Pfam" id="PF07715">
    <property type="entry name" value="Plug"/>
    <property type="match status" value="1"/>
</dbReference>
<dbReference type="Proteomes" id="UP001162741">
    <property type="component" value="Chromosome"/>
</dbReference>
<keyword evidence="7 8" id="KW-0998">Cell outer membrane</keyword>
<feature type="domain" description="TonB-dependent receptor plug" evidence="10">
    <location>
        <begin position="207"/>
        <end position="310"/>
    </location>
</feature>
<dbReference type="SUPFAM" id="SSF49464">
    <property type="entry name" value="Carboxypeptidase regulatory domain-like"/>
    <property type="match status" value="1"/>
</dbReference>
<evidence type="ECO:0000259" key="10">
    <source>
        <dbReference type="Pfam" id="PF07715"/>
    </source>
</evidence>
<feature type="signal peptide" evidence="9">
    <location>
        <begin position="1"/>
        <end position="23"/>
    </location>
</feature>
<dbReference type="SUPFAM" id="SSF56935">
    <property type="entry name" value="Porins"/>
    <property type="match status" value="1"/>
</dbReference>
<dbReference type="PANTHER" id="PTHR30069">
    <property type="entry name" value="TONB-DEPENDENT OUTER MEMBRANE RECEPTOR"/>
    <property type="match status" value="1"/>
</dbReference>
<comment type="subcellular location">
    <subcellularLocation>
        <location evidence="1 8">Cell outer membrane</location>
        <topology evidence="1 8">Multi-pass membrane protein</topology>
    </subcellularLocation>
</comment>
<accession>A0ABY6IXU5</accession>
<keyword evidence="5 9" id="KW-0732">Signal</keyword>
<dbReference type="InterPro" id="IPR039426">
    <property type="entry name" value="TonB-dep_rcpt-like"/>
</dbReference>
<dbReference type="Pfam" id="PF13715">
    <property type="entry name" value="CarbopepD_reg_2"/>
    <property type="match status" value="1"/>
</dbReference>
<dbReference type="NCBIfam" id="TIGR04056">
    <property type="entry name" value="OMP_RagA_SusC"/>
    <property type="match status" value="1"/>
</dbReference>
<evidence type="ECO:0000256" key="2">
    <source>
        <dbReference type="ARBA" id="ARBA00022448"/>
    </source>
</evidence>
<dbReference type="Gene3D" id="2.40.170.20">
    <property type="entry name" value="TonB-dependent receptor, beta-barrel domain"/>
    <property type="match status" value="1"/>
</dbReference>
<dbReference type="InterPro" id="IPR023996">
    <property type="entry name" value="TonB-dep_OMP_SusC/RagA"/>
</dbReference>
<keyword evidence="4 8" id="KW-0812">Transmembrane</keyword>
<evidence type="ECO:0000256" key="1">
    <source>
        <dbReference type="ARBA" id="ARBA00004571"/>
    </source>
</evidence>
<evidence type="ECO:0000256" key="9">
    <source>
        <dbReference type="SAM" id="SignalP"/>
    </source>
</evidence>
<feature type="chain" id="PRO_5045346946" evidence="9">
    <location>
        <begin position="24"/>
        <end position="1151"/>
    </location>
</feature>
<evidence type="ECO:0000313" key="12">
    <source>
        <dbReference type="Proteomes" id="UP001162741"/>
    </source>
</evidence>
<dbReference type="EMBL" id="CP107006">
    <property type="protein sequence ID" value="UYQ92208.1"/>
    <property type="molecule type" value="Genomic_DNA"/>
</dbReference>
<dbReference type="PANTHER" id="PTHR30069:SF29">
    <property type="entry name" value="HEMOGLOBIN AND HEMOGLOBIN-HAPTOGLOBIN-BINDING PROTEIN 1-RELATED"/>
    <property type="match status" value="1"/>
</dbReference>
<reference evidence="11" key="1">
    <citation type="submission" date="2022-10" db="EMBL/GenBank/DDBJ databases">
        <title>Chitinophaga sp. nov., isolated from soil.</title>
        <authorList>
            <person name="Jeon C.O."/>
        </authorList>
    </citation>
    <scope>NUCLEOTIDE SEQUENCE</scope>
    <source>
        <strain evidence="11">R8</strain>
    </source>
</reference>
<keyword evidence="6 8" id="KW-0472">Membrane</keyword>
<keyword evidence="2 8" id="KW-0813">Transport</keyword>
<sequence>MRLQVFSLLMFMICIHAFGNANAQRITLKANNVTLEKLFEDIERQTGYVFSYKSDIGRSFRTSVNLVDVTIQTALSNGLKGLPLTYQVNDKYVVISEYKAAKPLAPVMLDTSPIKIRGKVEDLDGKPVDGASVRVIGTKIGTYTNAQGIYELNIPSKNVKISISSVGYETYILDASNTTTYNAIIKPSVIEIKGVEISTGYQNLSPERATGSVTLVDNKLLNRTVSADILSRLNGVTNGLLVSNQTGNSLGISVRGRSTIFSSTKPLIVVDNFPFEGDLNTINPDMIESVTVLKDAGAAAIWGVRAGNGVIVITTKKGKLNLKPTVSIKSDLTIAGKPDLWYEPQLSSSEFIDVETYLFNNGAYTSTIDNEYGALSPVVSILQRIKTEPSYKDQGMREIDRLRAVDYRDDQSDYYYRKSVREHYIFDITGGGANQSYYFSAGYDRNRPNLVAQSDERITLKANSSHYLLSKKITINPDITFSKSNFTNNDLNSRIGNLPYEELTNSDGGHRSIVIAGGLRSSYTDTAGRGRLLDWNYRPLDDFTNKYAQSNATLVDYRINVGANYQIIKSLNLSANYQYYNASRTAQDSYSENSFYVRNLINSYTSIGGSAIVRPVPLGGIVVPSSSLRESNYGRVQLNFNEEFDRIHMINFLAGYEARDDSYKEVRTNTLYGYNFSTETNVPVDYVTLFPNYYNGAVAQIPSGNRQYKTTDKYISYYANGLYTYDRRYTISGSFRKDESNLFGVKANQKGVPLWSIGLSWSVLNEKFVSLPWLNLLKLRATYGYNGNINNSVSAYLTAAPSLINPYTNTLYYNIINPPNDFLRWERVKNKNVGLNFSTKNDVISGSIEFFAKDGTDLIGTSPIAPQTGVSQFIGNTADTRTRGIDVQLTSLNIDRAIRWSTTFIFNQVKDEITDYKVETGTNNTVVTSTLGSLTPLKGYPINALFGYRWAGLDGTGSPQGYLANAIVKDYTAIRNSSNRSDLNFVGSGTPITFGSLRNTFSFKGLEVSVNLIYKMNYYFRRNSLNNGSIYGSTIVFKQPDYENRWQKPGDELTTNVPALIYPNNIGRTNFYTYSDHLIERGDHVRIQDIQANYTISKNQFPKLLVRDINVYGYVSNVGVIWRKSNDILDPEVQTGYPMPTTFAVGFKATF</sequence>
<gene>
    <name evidence="11" type="ORF">MKQ68_19150</name>
</gene>
<keyword evidence="3 8" id="KW-1134">Transmembrane beta strand</keyword>
<dbReference type="RefSeq" id="WP_244844246.1">
    <property type="nucleotide sequence ID" value="NZ_CP107006.1"/>
</dbReference>
<comment type="similarity">
    <text evidence="8">Belongs to the TonB-dependent receptor family.</text>
</comment>
<evidence type="ECO:0000313" key="11">
    <source>
        <dbReference type="EMBL" id="UYQ92208.1"/>
    </source>
</evidence>
<evidence type="ECO:0000256" key="6">
    <source>
        <dbReference type="ARBA" id="ARBA00023136"/>
    </source>
</evidence>
<organism evidence="11 12">
    <name type="scientific">Chitinophaga horti</name>
    <dbReference type="NCBI Taxonomy" id="2920382"/>
    <lineage>
        <taxon>Bacteria</taxon>
        <taxon>Pseudomonadati</taxon>
        <taxon>Bacteroidota</taxon>
        <taxon>Chitinophagia</taxon>
        <taxon>Chitinophagales</taxon>
        <taxon>Chitinophagaceae</taxon>
        <taxon>Chitinophaga</taxon>
    </lineage>
</organism>
<evidence type="ECO:0000256" key="5">
    <source>
        <dbReference type="ARBA" id="ARBA00022729"/>
    </source>
</evidence>
<dbReference type="Gene3D" id="2.170.130.10">
    <property type="entry name" value="TonB-dependent receptor, plug domain"/>
    <property type="match status" value="1"/>
</dbReference>
<dbReference type="InterPro" id="IPR036942">
    <property type="entry name" value="Beta-barrel_TonB_sf"/>
</dbReference>
<dbReference type="InterPro" id="IPR012910">
    <property type="entry name" value="Plug_dom"/>
</dbReference>
<dbReference type="NCBIfam" id="TIGR04057">
    <property type="entry name" value="SusC_RagA_signa"/>
    <property type="match status" value="1"/>
</dbReference>
<dbReference type="Gene3D" id="2.60.40.1120">
    <property type="entry name" value="Carboxypeptidase-like, regulatory domain"/>
    <property type="match status" value="1"/>
</dbReference>
<protein>
    <submittedName>
        <fullName evidence="11">SusC/RagA family TonB-linked outer membrane protein</fullName>
    </submittedName>
</protein>
<keyword evidence="12" id="KW-1185">Reference proteome</keyword>
<dbReference type="InterPro" id="IPR023997">
    <property type="entry name" value="TonB-dep_OMP_SusC/RagA_CS"/>
</dbReference>
<evidence type="ECO:0000256" key="7">
    <source>
        <dbReference type="ARBA" id="ARBA00023237"/>
    </source>
</evidence>